<dbReference type="PANTHER" id="PTHR12636:SF5">
    <property type="entry name" value="RIBOSOMAL RNA SMALL SUBUNIT METHYLTRANSFERASE NEP1"/>
    <property type="match status" value="1"/>
</dbReference>
<dbReference type="InterPro" id="IPR029028">
    <property type="entry name" value="Alpha/beta_knot_MTases"/>
</dbReference>
<feature type="binding site" evidence="9">
    <location>
        <position position="168"/>
    </location>
    <ligand>
        <name>S-adenosyl-L-methionine</name>
        <dbReference type="ChEBI" id="CHEBI:59789"/>
    </ligand>
</feature>
<comment type="similarity">
    <text evidence="1 9">Belongs to the class IV-like SAM-binding methyltransferase superfamily. RNA methyltransferase NEP1 family.</text>
</comment>
<comment type="function">
    <text evidence="9">Methyltransferase involved in ribosomal biogenesis. Specifically catalyzes the N1-methylation of the pseudouridine corresponding to position 914 in M.jannaschii 16S rRNA.</text>
</comment>
<protein>
    <recommendedName>
        <fullName evidence="9">Ribosomal RNA small subunit methyltransferase Nep1</fullName>
        <ecNumber evidence="9">2.1.1.-</ecNumber>
    </recommendedName>
    <alternativeName>
        <fullName evidence="9">16S rRNA (pseudouridine-N1-)-methyltransferase Nep1</fullName>
    </alternativeName>
</protein>
<dbReference type="GO" id="GO:0070475">
    <property type="term" value="P:rRNA base methylation"/>
    <property type="evidence" value="ECO:0007669"/>
    <property type="project" value="InterPro"/>
</dbReference>
<keyword evidence="3 9" id="KW-0698">rRNA processing</keyword>
<feature type="region of interest" description="Disordered" evidence="10">
    <location>
        <begin position="25"/>
        <end position="57"/>
    </location>
</feature>
<dbReference type="RefSeq" id="WP_012964679.1">
    <property type="nucleotide sequence ID" value="NC_013849.1"/>
</dbReference>
<keyword evidence="6 9" id="KW-0949">S-adenosyl-L-methionine</keyword>
<gene>
    <name evidence="9" type="primary">nep1</name>
    <name evidence="11" type="ordered locus">Ferp_0144</name>
</gene>
<dbReference type="Pfam" id="PF03587">
    <property type="entry name" value="EMG1"/>
    <property type="match status" value="1"/>
</dbReference>
<dbReference type="SUPFAM" id="SSF75217">
    <property type="entry name" value="alpha/beta knot"/>
    <property type="match status" value="1"/>
</dbReference>
<evidence type="ECO:0000256" key="6">
    <source>
        <dbReference type="ARBA" id="ARBA00022691"/>
    </source>
</evidence>
<dbReference type="InterPro" id="IPR029026">
    <property type="entry name" value="tRNA_m1G_MTases_N"/>
</dbReference>
<feature type="binding site" evidence="9">
    <location>
        <begin position="193"/>
        <end position="198"/>
    </location>
    <ligand>
        <name>S-adenosyl-L-methionine</name>
        <dbReference type="ChEBI" id="CHEBI:59789"/>
    </ligand>
</feature>
<keyword evidence="2 9" id="KW-0690">Ribosome biogenesis</keyword>
<keyword evidence="12" id="KW-1185">Reference proteome</keyword>
<dbReference type="GO" id="GO:0070037">
    <property type="term" value="F:rRNA (pseudouridine) methyltransferase activity"/>
    <property type="evidence" value="ECO:0007669"/>
    <property type="project" value="UniProtKB-UniRule"/>
</dbReference>
<feature type="binding site" evidence="9">
    <location>
        <position position="173"/>
    </location>
    <ligand>
        <name>S-adenosyl-L-methionine</name>
        <dbReference type="ChEBI" id="CHEBI:59789"/>
    </ligand>
</feature>
<keyword evidence="4 9" id="KW-0489">Methyltransferase</keyword>
<evidence type="ECO:0000313" key="11">
    <source>
        <dbReference type="EMBL" id="ADC64332.1"/>
    </source>
</evidence>
<dbReference type="CDD" id="cd18088">
    <property type="entry name" value="Nep1-like"/>
    <property type="match status" value="1"/>
</dbReference>
<keyword evidence="7 9" id="KW-0699">rRNA-binding</keyword>
<sequence>MMRVVLVESSLELIPEKIQNHPAVISDSRRRKKKPKEMILDDSKHHAAMKNLPKREKRGRPDIVHSCLLSLIDSAVENLEIYIHTINNEVIRVNRETRIPRNYNRFIGLFEQLYKEKRIEANGKVLLEIVDESLENILRGEVIVMREGESLDNFKKALNSEEITVCIGAFPHGDFEKETYEVFGKVDAKFAGFGEVSRTSLYVVNRVLALYEISKGIIDFC</sequence>
<dbReference type="HOGENOM" id="CLU_055846_1_3_2"/>
<comment type="catalytic activity">
    <reaction evidence="9">
        <text>a pseudouridine in rRNA + S-adenosyl-L-methionine = an N(1)-methylpseudouridine in rRNA + S-adenosyl-L-homocysteine + H(+)</text>
        <dbReference type="Rhea" id="RHEA:46696"/>
        <dbReference type="Rhea" id="RHEA-COMP:11634"/>
        <dbReference type="Rhea" id="RHEA-COMP:13933"/>
        <dbReference type="ChEBI" id="CHEBI:15378"/>
        <dbReference type="ChEBI" id="CHEBI:57856"/>
        <dbReference type="ChEBI" id="CHEBI:59789"/>
        <dbReference type="ChEBI" id="CHEBI:65314"/>
        <dbReference type="ChEBI" id="CHEBI:74890"/>
    </reaction>
</comment>
<dbReference type="EMBL" id="CP001899">
    <property type="protein sequence ID" value="ADC64332.1"/>
    <property type="molecule type" value="Genomic_DNA"/>
</dbReference>
<feature type="compositionally biased region" description="Basic and acidic residues" evidence="10">
    <location>
        <begin position="36"/>
        <end position="45"/>
    </location>
</feature>
<dbReference type="InterPro" id="IPR023503">
    <property type="entry name" value="Ribosome_NEP1_arc"/>
</dbReference>
<feature type="site" description="Interaction with substrate rRNA" evidence="9">
    <location>
        <position position="98"/>
    </location>
</feature>
<evidence type="ECO:0000256" key="10">
    <source>
        <dbReference type="SAM" id="MobiDB-lite"/>
    </source>
</evidence>
<dbReference type="AlphaFoldDB" id="D3S196"/>
<organism evidence="11 12">
    <name type="scientific">Ferroglobus placidus (strain DSM 10642 / AEDII12DO)</name>
    <dbReference type="NCBI Taxonomy" id="589924"/>
    <lineage>
        <taxon>Archaea</taxon>
        <taxon>Methanobacteriati</taxon>
        <taxon>Methanobacteriota</taxon>
        <taxon>Archaeoglobi</taxon>
        <taxon>Archaeoglobales</taxon>
        <taxon>Archaeoglobaceae</taxon>
        <taxon>Ferroglobus</taxon>
    </lineage>
</organism>
<dbReference type="EC" id="2.1.1.-" evidence="9"/>
<evidence type="ECO:0000256" key="7">
    <source>
        <dbReference type="ARBA" id="ARBA00022730"/>
    </source>
</evidence>
<evidence type="ECO:0000256" key="1">
    <source>
        <dbReference type="ARBA" id="ARBA00008115"/>
    </source>
</evidence>
<dbReference type="HAMAP" id="MF_00554">
    <property type="entry name" value="NEP1"/>
    <property type="match status" value="1"/>
</dbReference>
<reference evidence="12" key="1">
    <citation type="submission" date="2010-02" db="EMBL/GenBank/DDBJ databases">
        <title>Complete sequence of Ferroglobus placidus DSM 10642.</title>
        <authorList>
            <consortium name="US DOE Joint Genome Institute"/>
            <person name="Lucas S."/>
            <person name="Copeland A."/>
            <person name="Lapidus A."/>
            <person name="Cheng J.-F."/>
            <person name="Bruce D."/>
            <person name="Goodwin L."/>
            <person name="Pitluck S."/>
            <person name="Saunders E."/>
            <person name="Brettin T."/>
            <person name="Detter J.C."/>
            <person name="Han C."/>
            <person name="Tapia R."/>
            <person name="Larimer F."/>
            <person name="Land M."/>
            <person name="Hauser L."/>
            <person name="Kyrpides N."/>
            <person name="Ivanova N."/>
            <person name="Holmes D."/>
            <person name="Lovley D."/>
            <person name="Kyrpides N."/>
            <person name="Anderson I.J."/>
            <person name="Woyke T."/>
        </authorList>
    </citation>
    <scope>NUCLEOTIDE SEQUENCE [LARGE SCALE GENOMIC DNA]</scope>
    <source>
        <strain evidence="12">DSM 10642 / AEDII12DO</strain>
    </source>
</reference>
<evidence type="ECO:0000256" key="8">
    <source>
        <dbReference type="ARBA" id="ARBA00022884"/>
    </source>
</evidence>
<evidence type="ECO:0000256" key="9">
    <source>
        <dbReference type="HAMAP-Rule" id="MF_00554"/>
    </source>
</evidence>
<feature type="site" description="Interaction with substrate rRNA" evidence="9">
    <location>
        <position position="105"/>
    </location>
</feature>
<dbReference type="Proteomes" id="UP000002613">
    <property type="component" value="Chromosome"/>
</dbReference>
<feature type="site" description="Stabilizes Arg-xx" evidence="9">
    <location>
        <position position="62"/>
    </location>
</feature>
<evidence type="ECO:0000313" key="12">
    <source>
        <dbReference type="Proteomes" id="UP000002613"/>
    </source>
</evidence>
<comment type="subunit">
    <text evidence="9">Homodimer.</text>
</comment>
<dbReference type="Gene3D" id="3.40.1280.10">
    <property type="match status" value="1"/>
</dbReference>
<dbReference type="STRING" id="589924.Ferp_0144"/>
<feature type="site" description="Interaction with substrate rRNA" evidence="9">
    <location>
        <position position="101"/>
    </location>
</feature>
<dbReference type="NCBIfam" id="NF003209">
    <property type="entry name" value="PRK04171.2-4"/>
    <property type="match status" value="1"/>
</dbReference>
<dbReference type="InterPro" id="IPR005304">
    <property type="entry name" value="Rbsml_bgen_MeTrfase_EMG1/NEP1"/>
</dbReference>
<dbReference type="GeneID" id="8777636"/>
<evidence type="ECO:0000256" key="5">
    <source>
        <dbReference type="ARBA" id="ARBA00022679"/>
    </source>
</evidence>
<accession>D3S196</accession>
<feature type="site" description="Interaction with substrate rRNA" evidence="9">
    <location>
        <position position="60"/>
    </location>
</feature>
<dbReference type="PANTHER" id="PTHR12636">
    <property type="entry name" value="NEP1/MRA1"/>
    <property type="match status" value="1"/>
</dbReference>
<keyword evidence="5 9" id="KW-0808">Transferase</keyword>
<keyword evidence="8 9" id="KW-0694">RNA-binding</keyword>
<dbReference type="OrthoDB" id="7612at2157"/>
<dbReference type="eggNOG" id="arCOG04122">
    <property type="taxonomic scope" value="Archaea"/>
</dbReference>
<dbReference type="PaxDb" id="589924-Ferp_0144"/>
<proteinExistence type="inferred from homology"/>
<evidence type="ECO:0000256" key="4">
    <source>
        <dbReference type="ARBA" id="ARBA00022603"/>
    </source>
</evidence>
<dbReference type="KEGG" id="fpl:Ferp_0144"/>
<name>D3S196_FERPA</name>
<dbReference type="GO" id="GO:0019843">
    <property type="term" value="F:rRNA binding"/>
    <property type="evidence" value="ECO:0007669"/>
    <property type="project" value="UniProtKB-UniRule"/>
</dbReference>
<evidence type="ECO:0000256" key="3">
    <source>
        <dbReference type="ARBA" id="ARBA00022552"/>
    </source>
</evidence>
<reference evidence="11 12" key="2">
    <citation type="journal article" date="2011" name="Stand. Genomic Sci.">
        <title>Complete genome sequence of Ferroglobus placidus AEDII12DO.</title>
        <authorList>
            <person name="Anderson I."/>
            <person name="Risso C."/>
            <person name="Holmes D."/>
            <person name="Lucas S."/>
            <person name="Copeland A."/>
            <person name="Lapidus A."/>
            <person name="Cheng J.F."/>
            <person name="Bruce D."/>
            <person name="Goodwin L."/>
            <person name="Pitluck S."/>
            <person name="Saunders E."/>
            <person name="Brettin T."/>
            <person name="Detter J.C."/>
            <person name="Han C."/>
            <person name="Tapia R."/>
            <person name="Larimer F."/>
            <person name="Land M."/>
            <person name="Hauser L."/>
            <person name="Woyke T."/>
            <person name="Lovley D."/>
            <person name="Kyrpides N."/>
            <person name="Ivanova N."/>
        </authorList>
    </citation>
    <scope>NUCLEOTIDE SEQUENCE [LARGE SCALE GENOMIC DNA]</scope>
    <source>
        <strain evidence="12">DSM 10642 / AEDII12DO</strain>
    </source>
</reference>
<evidence type="ECO:0000256" key="2">
    <source>
        <dbReference type="ARBA" id="ARBA00022517"/>
    </source>
</evidence>